<comment type="similarity">
    <text evidence="2">Belongs to the FliR/MopE/SpaR family.</text>
</comment>
<dbReference type="EMBL" id="WOTH01000003">
    <property type="protein sequence ID" value="NHO52829.1"/>
    <property type="molecule type" value="Genomic_DNA"/>
</dbReference>
<keyword evidence="6 7" id="KW-0472">Membrane</keyword>
<evidence type="ECO:0000256" key="1">
    <source>
        <dbReference type="ARBA" id="ARBA00004651"/>
    </source>
</evidence>
<name>A0A967B427_9PROT</name>
<dbReference type="AlphaFoldDB" id="A0A967B427"/>
<evidence type="ECO:0000256" key="6">
    <source>
        <dbReference type="ARBA" id="ARBA00023136"/>
    </source>
</evidence>
<accession>A0A967B427</accession>
<feature type="transmembrane region" description="Helical" evidence="7">
    <location>
        <begin position="62"/>
        <end position="82"/>
    </location>
</feature>
<dbReference type="InterPro" id="IPR002010">
    <property type="entry name" value="T3SS_IM_R"/>
</dbReference>
<keyword evidence="5 7" id="KW-1133">Transmembrane helix</keyword>
<keyword evidence="4 7" id="KW-0812">Transmembrane</keyword>
<proteinExistence type="inferred from homology"/>
<evidence type="ECO:0000313" key="9">
    <source>
        <dbReference type="Proteomes" id="UP000597459"/>
    </source>
</evidence>
<keyword evidence="9" id="KW-1185">Reference proteome</keyword>
<feature type="transmembrane region" description="Helical" evidence="7">
    <location>
        <begin position="207"/>
        <end position="227"/>
    </location>
</feature>
<dbReference type="GO" id="GO:0005886">
    <property type="term" value="C:plasma membrane"/>
    <property type="evidence" value="ECO:0007669"/>
    <property type="project" value="UniProtKB-SubCell"/>
</dbReference>
<dbReference type="GO" id="GO:0006605">
    <property type="term" value="P:protein targeting"/>
    <property type="evidence" value="ECO:0007669"/>
    <property type="project" value="InterPro"/>
</dbReference>
<dbReference type="PRINTS" id="PR00953">
    <property type="entry name" value="TYPE3IMRPROT"/>
</dbReference>
<evidence type="ECO:0000256" key="4">
    <source>
        <dbReference type="ARBA" id="ARBA00022692"/>
    </source>
</evidence>
<dbReference type="PANTHER" id="PTHR30065:SF8">
    <property type="entry name" value="FLAGELLAR BIOSYNTHETIC PROTEIN FLIR"/>
    <property type="match status" value="1"/>
</dbReference>
<feature type="transmembrane region" description="Helical" evidence="7">
    <location>
        <begin position="171"/>
        <end position="195"/>
    </location>
</feature>
<keyword evidence="3" id="KW-1003">Cell membrane</keyword>
<feature type="transmembrane region" description="Helical" evidence="7">
    <location>
        <begin position="33"/>
        <end position="50"/>
    </location>
</feature>
<evidence type="ECO:0000256" key="7">
    <source>
        <dbReference type="SAM" id="Phobius"/>
    </source>
</evidence>
<organism evidence="8 9">
    <name type="scientific">Acetobacter estunensis</name>
    <dbReference type="NCBI Taxonomy" id="104097"/>
    <lineage>
        <taxon>Bacteria</taxon>
        <taxon>Pseudomonadati</taxon>
        <taxon>Pseudomonadota</taxon>
        <taxon>Alphaproteobacteria</taxon>
        <taxon>Acetobacterales</taxon>
        <taxon>Acetobacteraceae</taxon>
        <taxon>Acetobacter</taxon>
    </lineage>
</organism>
<evidence type="ECO:0000256" key="5">
    <source>
        <dbReference type="ARBA" id="ARBA00022989"/>
    </source>
</evidence>
<dbReference type="Pfam" id="PF01311">
    <property type="entry name" value="Bac_export_1"/>
    <property type="match status" value="1"/>
</dbReference>
<reference evidence="8" key="1">
    <citation type="submission" date="2019-11" db="EMBL/GenBank/DDBJ databases">
        <title>Description of new Acetobacter species.</title>
        <authorList>
            <person name="Cleenwerck I."/>
            <person name="Sombolestani A.S."/>
        </authorList>
    </citation>
    <scope>NUCLEOTIDE SEQUENCE</scope>
    <source>
        <strain evidence="8">LMG 1626</strain>
    </source>
</reference>
<sequence>MVVFMVILCRVAALVITMPGLNSQSAPTRVRAAFAIGVSFLLFPLLLPRFEGASSDDVLNPARLIVFIASEVICGGLIGWLAQLMLQSFPVAAQIISTFIGLSNVLQPDPELGAQSTPLSHVAELLMTVTVFAADLYVLPLHALVGSYDVFPPGHFPLMGDVAHSVTQATGGMFLLAFQLAMPFVLIGTIWPIMLGLLSRFTPGLQVYMLAMPAQILGGILLFALLLGTMLGTWSNGVDAALQGLPGGGG</sequence>
<evidence type="ECO:0000256" key="3">
    <source>
        <dbReference type="ARBA" id="ARBA00022475"/>
    </source>
</evidence>
<evidence type="ECO:0000313" key="8">
    <source>
        <dbReference type="EMBL" id="NHO52829.1"/>
    </source>
</evidence>
<gene>
    <name evidence="8" type="ORF">GOB87_02475</name>
</gene>
<dbReference type="Proteomes" id="UP000597459">
    <property type="component" value="Unassembled WGS sequence"/>
</dbReference>
<comment type="caution">
    <text evidence="8">The sequence shown here is derived from an EMBL/GenBank/DDBJ whole genome shotgun (WGS) entry which is preliminary data.</text>
</comment>
<dbReference type="PANTHER" id="PTHR30065">
    <property type="entry name" value="FLAGELLAR BIOSYNTHETIC PROTEIN FLIR"/>
    <property type="match status" value="1"/>
</dbReference>
<protein>
    <submittedName>
        <fullName evidence="8">Type III secretion protein</fullName>
    </submittedName>
</protein>
<comment type="subcellular location">
    <subcellularLocation>
        <location evidence="1">Cell membrane</location>
        <topology evidence="1">Multi-pass membrane protein</topology>
    </subcellularLocation>
</comment>
<evidence type="ECO:0000256" key="2">
    <source>
        <dbReference type="ARBA" id="ARBA00009772"/>
    </source>
</evidence>